<protein>
    <submittedName>
        <fullName evidence="1">Uncharacterized protein</fullName>
    </submittedName>
</protein>
<evidence type="ECO:0000313" key="1">
    <source>
        <dbReference type="EMBL" id="MDG9698622.1"/>
    </source>
</evidence>
<proteinExistence type="predicted"/>
<gene>
    <name evidence="1" type="ORF">QB898_02620</name>
</gene>
<keyword evidence="2" id="KW-1185">Reference proteome</keyword>
<comment type="caution">
    <text evidence="1">The sequence shown here is derived from an EMBL/GenBank/DDBJ whole genome shotgun (WGS) entry which is preliminary data.</text>
</comment>
<evidence type="ECO:0000313" key="2">
    <source>
        <dbReference type="Proteomes" id="UP001237156"/>
    </source>
</evidence>
<dbReference type="RefSeq" id="WP_279523669.1">
    <property type="nucleotide sequence ID" value="NZ_JARVII010000003.1"/>
</dbReference>
<accession>A0AAW6RL47</accession>
<dbReference type="EMBL" id="JARVII010000003">
    <property type="protein sequence ID" value="MDG9698622.1"/>
    <property type="molecule type" value="Genomic_DNA"/>
</dbReference>
<organism evidence="1 2">
    <name type="scientific">Ottowia cancrivicina</name>
    <dbReference type="NCBI Taxonomy" id="3040346"/>
    <lineage>
        <taxon>Bacteria</taxon>
        <taxon>Pseudomonadati</taxon>
        <taxon>Pseudomonadota</taxon>
        <taxon>Betaproteobacteria</taxon>
        <taxon>Burkholderiales</taxon>
        <taxon>Comamonadaceae</taxon>
        <taxon>Ottowia</taxon>
    </lineage>
</organism>
<dbReference type="Proteomes" id="UP001237156">
    <property type="component" value="Unassembled WGS sequence"/>
</dbReference>
<dbReference type="AlphaFoldDB" id="A0AAW6RL47"/>
<name>A0AAW6RL47_9BURK</name>
<reference evidence="1 2" key="1">
    <citation type="submission" date="2023-04" db="EMBL/GenBank/DDBJ databases">
        <title>Ottowia paracancer sp. nov., isolated from human stomach.</title>
        <authorList>
            <person name="Song Y."/>
        </authorList>
    </citation>
    <scope>NUCLEOTIDE SEQUENCE [LARGE SCALE GENOMIC DNA]</scope>
    <source>
        <strain evidence="1 2">10c7w1</strain>
    </source>
</reference>
<sequence length="75" mass="8687">MQLLRRLLKSLKYLKIRSKFKAQKWPFAQYRRGGHAMEQRAIKAMWRQTLARTCGVLAAARRAAGPGGYWEKALP</sequence>